<dbReference type="AlphaFoldDB" id="A0A6S6UC22"/>
<dbReference type="EMBL" id="CACVAZ010000197">
    <property type="protein sequence ID" value="CAA6825688.1"/>
    <property type="molecule type" value="Genomic_DNA"/>
</dbReference>
<keyword evidence="1" id="KW-0862">Zinc</keyword>
<gene>
    <name evidence="3" type="ORF">HELGO_WM24921</name>
</gene>
<sequence length="528" mass="62558">MFLKTLNRHSEFKDDLLKLTQANIKSMADSAIFSRGKRYYREHNVFDVKLDSTTMLTARVKGSYANSYKVKLYKEGADLRARCDCPYDDVCKHIVATLISINQERELTESIVLSQESRVLSYFETLSKAELIELLMEFSPENFKKEIILKDAPVEALNIRINEIASSIKYDIDDEELLYNPEQFQEKISEYMENLKIFVNQNPDEVFEIVFELVVEIEEKQEEGYLWIDYYDHRGEEYFDFDVFSDEIMALINKIQDRKSQLRLFMAFGALANSSGYLPFSYERLEIEDKRDLLQFFDKESSLSFYDFVEELLSFEEKESFLLTHDLKNVYEILITIYLENGKKELAIKIVEKLLKEKFELEYVQQLLALTEVSAERFRGFVSQVIEESSYRGFDFIVDGLKKVENPEGLEALWRDKNVSEYYKYLEQEKRIEEMFELLNKLPHNKEKFFKNHKQAYQKEAIAFFNAQIEEHLKTTGDNHYRAIADALVQLKALLDKDAFILKVQSLKNTYKRRRNFMAILEQRFGWL</sequence>
<dbReference type="GO" id="GO:0008270">
    <property type="term" value="F:zinc ion binding"/>
    <property type="evidence" value="ECO:0007669"/>
    <property type="project" value="UniProtKB-KW"/>
</dbReference>
<feature type="domain" description="SWIM-type" evidence="2">
    <location>
        <begin position="68"/>
        <end position="102"/>
    </location>
</feature>
<organism evidence="3">
    <name type="scientific">uncultured Sulfurovum sp</name>
    <dbReference type="NCBI Taxonomy" id="269237"/>
    <lineage>
        <taxon>Bacteria</taxon>
        <taxon>Pseudomonadati</taxon>
        <taxon>Campylobacterota</taxon>
        <taxon>Epsilonproteobacteria</taxon>
        <taxon>Campylobacterales</taxon>
        <taxon>Sulfurovaceae</taxon>
        <taxon>Sulfurovum</taxon>
        <taxon>environmental samples</taxon>
    </lineage>
</organism>
<keyword evidence="1" id="KW-0479">Metal-binding</keyword>
<evidence type="ECO:0000256" key="1">
    <source>
        <dbReference type="PROSITE-ProRule" id="PRU00325"/>
    </source>
</evidence>
<name>A0A6S6UC22_9BACT</name>
<protein>
    <recommendedName>
        <fullName evidence="2">SWIM-type domain-containing protein</fullName>
    </recommendedName>
</protein>
<evidence type="ECO:0000313" key="3">
    <source>
        <dbReference type="EMBL" id="CAA6825688.1"/>
    </source>
</evidence>
<proteinExistence type="predicted"/>
<dbReference type="PROSITE" id="PS50966">
    <property type="entry name" value="ZF_SWIM"/>
    <property type="match status" value="1"/>
</dbReference>
<accession>A0A6S6UC22</accession>
<reference evidence="3" key="1">
    <citation type="submission" date="2020-01" db="EMBL/GenBank/DDBJ databases">
        <authorList>
            <person name="Meier V. D."/>
            <person name="Meier V D."/>
        </authorList>
    </citation>
    <scope>NUCLEOTIDE SEQUENCE</scope>
    <source>
        <strain evidence="3">HLG_WM_MAG_02</strain>
    </source>
</reference>
<keyword evidence="1" id="KW-0863">Zinc-finger</keyword>
<evidence type="ECO:0000259" key="2">
    <source>
        <dbReference type="PROSITE" id="PS50966"/>
    </source>
</evidence>
<dbReference type="InterPro" id="IPR007527">
    <property type="entry name" value="Znf_SWIM"/>
</dbReference>
<dbReference type="Pfam" id="PF04434">
    <property type="entry name" value="SWIM"/>
    <property type="match status" value="1"/>
</dbReference>